<evidence type="ECO:0000256" key="2">
    <source>
        <dbReference type="ARBA" id="ARBA00022980"/>
    </source>
</evidence>
<name>A0ABR3GGM6_9PEZI</name>
<organism evidence="6 7">
    <name type="scientific">Discina gigas</name>
    <dbReference type="NCBI Taxonomy" id="1032678"/>
    <lineage>
        <taxon>Eukaryota</taxon>
        <taxon>Fungi</taxon>
        <taxon>Dikarya</taxon>
        <taxon>Ascomycota</taxon>
        <taxon>Pezizomycotina</taxon>
        <taxon>Pezizomycetes</taxon>
        <taxon>Pezizales</taxon>
        <taxon>Discinaceae</taxon>
        <taxon>Discina</taxon>
    </lineage>
</organism>
<proteinExistence type="inferred from homology"/>
<evidence type="ECO:0000256" key="4">
    <source>
        <dbReference type="SAM" id="MobiDB-lite"/>
    </source>
</evidence>
<dbReference type="SUPFAM" id="SSF52080">
    <property type="entry name" value="Ribosomal proteins L15p and L18e"/>
    <property type="match status" value="1"/>
</dbReference>
<protein>
    <submittedName>
        <fullName evidence="6">YmL10</fullName>
    </submittedName>
</protein>
<evidence type="ECO:0000313" key="7">
    <source>
        <dbReference type="Proteomes" id="UP001447188"/>
    </source>
</evidence>
<dbReference type="InterPro" id="IPR005749">
    <property type="entry name" value="Ribosomal_uL15_bac-type"/>
</dbReference>
<dbReference type="Pfam" id="PF00828">
    <property type="entry name" value="Ribosomal_L27A"/>
    <property type="match status" value="1"/>
</dbReference>
<sequence>MQFSPVMSPLNLDKLQSWIDKGRIDPSKPITLKELVESRCLHGTPKNGVKILAKGKEAFKTPIDITVSRASQEAIKAIEAVGGKVTTRYFTKHSIKSVVYPSLFKIQPRLANPTARKDIEYYRDPKHRGYLSDTLKEGESPSLFWKLPGPNRVGAGPRTMGEGDKRKKAKEENKLF</sequence>
<evidence type="ECO:0000259" key="5">
    <source>
        <dbReference type="Pfam" id="PF00828"/>
    </source>
</evidence>
<evidence type="ECO:0000313" key="6">
    <source>
        <dbReference type="EMBL" id="KAL0635013.1"/>
    </source>
</evidence>
<keyword evidence="7" id="KW-1185">Reference proteome</keyword>
<evidence type="ECO:0000256" key="3">
    <source>
        <dbReference type="ARBA" id="ARBA00023274"/>
    </source>
</evidence>
<gene>
    <name evidence="6" type="primary">MRPL10</name>
    <name evidence="6" type="ORF">Q9L58_006042</name>
</gene>
<dbReference type="Proteomes" id="UP001447188">
    <property type="component" value="Unassembled WGS sequence"/>
</dbReference>
<feature type="domain" description="Large ribosomal subunit protein uL15/eL18" evidence="5">
    <location>
        <begin position="9"/>
        <end position="86"/>
    </location>
</feature>
<evidence type="ECO:0000256" key="1">
    <source>
        <dbReference type="ARBA" id="ARBA00007320"/>
    </source>
</evidence>
<comment type="caution">
    <text evidence="6">The sequence shown here is derived from an EMBL/GenBank/DDBJ whole genome shotgun (WGS) entry which is preliminary data.</text>
</comment>
<dbReference type="PANTHER" id="PTHR12934:SF11">
    <property type="entry name" value="LARGE RIBOSOMAL SUBUNIT PROTEIN UL15M"/>
    <property type="match status" value="1"/>
</dbReference>
<reference evidence="6 7" key="1">
    <citation type="submission" date="2024-02" db="EMBL/GenBank/DDBJ databases">
        <title>Discinaceae phylogenomics.</title>
        <authorList>
            <person name="Dirks A.C."/>
            <person name="James T.Y."/>
        </authorList>
    </citation>
    <scope>NUCLEOTIDE SEQUENCE [LARGE SCALE GENOMIC DNA]</scope>
    <source>
        <strain evidence="6 7">ACD0624</strain>
    </source>
</reference>
<dbReference type="EMBL" id="JBBBZM010000079">
    <property type="protein sequence ID" value="KAL0635013.1"/>
    <property type="molecule type" value="Genomic_DNA"/>
</dbReference>
<dbReference type="PANTHER" id="PTHR12934">
    <property type="entry name" value="50S RIBOSOMAL PROTEIN L15"/>
    <property type="match status" value="1"/>
</dbReference>
<dbReference type="Gene3D" id="3.100.10.10">
    <property type="match status" value="1"/>
</dbReference>
<feature type="compositionally biased region" description="Basic and acidic residues" evidence="4">
    <location>
        <begin position="161"/>
        <end position="176"/>
    </location>
</feature>
<dbReference type="InterPro" id="IPR021131">
    <property type="entry name" value="Ribosomal_uL15/eL18"/>
</dbReference>
<accession>A0ABR3GGM6</accession>
<keyword evidence="2" id="KW-0689">Ribosomal protein</keyword>
<feature type="region of interest" description="Disordered" evidence="4">
    <location>
        <begin position="143"/>
        <end position="176"/>
    </location>
</feature>
<dbReference type="InterPro" id="IPR036227">
    <property type="entry name" value="Ribosomal_uL15/eL18_sf"/>
</dbReference>
<keyword evidence="3" id="KW-0687">Ribonucleoprotein</keyword>
<comment type="similarity">
    <text evidence="1">Belongs to the universal ribosomal protein uL15 family.</text>
</comment>